<name>A0A383F3S4_9ZZZZ</name>
<feature type="non-terminal residue" evidence="3">
    <location>
        <position position="64"/>
    </location>
</feature>
<evidence type="ECO:0000256" key="1">
    <source>
        <dbReference type="ARBA" id="ARBA00022676"/>
    </source>
</evidence>
<dbReference type="GO" id="GO:0009116">
    <property type="term" value="P:nucleoside metabolic process"/>
    <property type="evidence" value="ECO:0007669"/>
    <property type="project" value="InterPro"/>
</dbReference>
<dbReference type="SUPFAM" id="SSF53167">
    <property type="entry name" value="Purine and uridine phosphorylases"/>
    <property type="match status" value="1"/>
</dbReference>
<accession>A0A383F3S4</accession>
<evidence type="ECO:0000256" key="2">
    <source>
        <dbReference type="ARBA" id="ARBA00022679"/>
    </source>
</evidence>
<dbReference type="Gene3D" id="3.40.50.1580">
    <property type="entry name" value="Nucleoside phosphorylase domain"/>
    <property type="match status" value="1"/>
</dbReference>
<dbReference type="GO" id="GO:0005829">
    <property type="term" value="C:cytosol"/>
    <property type="evidence" value="ECO:0007669"/>
    <property type="project" value="TreeGrafter"/>
</dbReference>
<dbReference type="AlphaFoldDB" id="A0A383F3S4"/>
<dbReference type="GO" id="GO:0019509">
    <property type="term" value="P:L-methionine salvage from methylthioadenosine"/>
    <property type="evidence" value="ECO:0007669"/>
    <property type="project" value="TreeGrafter"/>
</dbReference>
<dbReference type="PANTHER" id="PTHR42679:SF2">
    <property type="entry name" value="S-METHYL-5'-THIOADENOSINE PHOSPHORYLASE"/>
    <property type="match status" value="1"/>
</dbReference>
<gene>
    <name evidence="3" type="ORF">METZ01_LOCUS516620</name>
</gene>
<keyword evidence="1" id="KW-0328">Glycosyltransferase</keyword>
<dbReference type="InterPro" id="IPR035994">
    <property type="entry name" value="Nucleoside_phosphorylase_sf"/>
</dbReference>
<dbReference type="GO" id="GO:0017061">
    <property type="term" value="F:S-methyl-5-thioadenosine phosphorylase activity"/>
    <property type="evidence" value="ECO:0007669"/>
    <property type="project" value="InterPro"/>
</dbReference>
<organism evidence="3">
    <name type="scientific">marine metagenome</name>
    <dbReference type="NCBI Taxonomy" id="408172"/>
    <lineage>
        <taxon>unclassified sequences</taxon>
        <taxon>metagenomes</taxon>
        <taxon>ecological metagenomes</taxon>
    </lineage>
</organism>
<evidence type="ECO:0000313" key="3">
    <source>
        <dbReference type="EMBL" id="SVE63766.1"/>
    </source>
</evidence>
<reference evidence="3" key="1">
    <citation type="submission" date="2018-05" db="EMBL/GenBank/DDBJ databases">
        <authorList>
            <person name="Lanie J.A."/>
            <person name="Ng W.-L."/>
            <person name="Kazmierczak K.M."/>
            <person name="Andrzejewski T.M."/>
            <person name="Davidsen T.M."/>
            <person name="Wayne K.J."/>
            <person name="Tettelin H."/>
            <person name="Glass J.I."/>
            <person name="Rusch D."/>
            <person name="Podicherti R."/>
            <person name="Tsui H.-C.T."/>
            <person name="Winkler M.E."/>
        </authorList>
    </citation>
    <scope>NUCLEOTIDE SEQUENCE</scope>
</reference>
<keyword evidence="2" id="KW-0808">Transferase</keyword>
<dbReference type="EMBL" id="UINC01231294">
    <property type="protein sequence ID" value="SVE63766.1"/>
    <property type="molecule type" value="Genomic_DNA"/>
</dbReference>
<protein>
    <recommendedName>
        <fullName evidence="4">Nucleoside phosphorylase domain-containing protein</fullName>
    </recommendedName>
</protein>
<dbReference type="InterPro" id="IPR010044">
    <property type="entry name" value="MTAP"/>
</dbReference>
<sequence length="64" mass="7045">MIDKRVGIIGGSGVDFSKDIKEAQWVNLDCVYGKPSDLLLYGLLNDVPIAFLPRHARGHIIPPD</sequence>
<dbReference type="PANTHER" id="PTHR42679">
    <property type="entry name" value="S-METHYL-5'-THIOADENOSINE PHOSPHORYLASE"/>
    <property type="match status" value="1"/>
</dbReference>
<evidence type="ECO:0008006" key="4">
    <source>
        <dbReference type="Google" id="ProtNLM"/>
    </source>
</evidence>
<proteinExistence type="predicted"/>